<accession>A0AA48HKE8</accession>
<evidence type="ECO:0000259" key="3">
    <source>
        <dbReference type="PROSITE" id="PS50902"/>
    </source>
</evidence>
<dbReference type="InterPro" id="IPR005025">
    <property type="entry name" value="FMN_Rdtase-like_dom"/>
</dbReference>
<dbReference type="PROSITE" id="PS50902">
    <property type="entry name" value="FLAVODOXIN_LIKE"/>
    <property type="match status" value="1"/>
</dbReference>
<dbReference type="PANTHER" id="PTHR30546">
    <property type="entry name" value="FLAVODOXIN-RELATED PROTEIN WRBA-RELATED"/>
    <property type="match status" value="1"/>
</dbReference>
<dbReference type="SUPFAM" id="SSF52218">
    <property type="entry name" value="Flavoproteins"/>
    <property type="match status" value="1"/>
</dbReference>
<dbReference type="InterPro" id="IPR029039">
    <property type="entry name" value="Flavoprotein-like_sf"/>
</dbReference>
<dbReference type="GO" id="GO:0010181">
    <property type="term" value="F:FMN binding"/>
    <property type="evidence" value="ECO:0007669"/>
    <property type="project" value="InterPro"/>
</dbReference>
<dbReference type="GO" id="GO:0003955">
    <property type="term" value="F:NAD(P)H dehydrogenase (quinone) activity"/>
    <property type="evidence" value="ECO:0007669"/>
    <property type="project" value="TreeGrafter"/>
</dbReference>
<proteinExistence type="predicted"/>
<dbReference type="InterPro" id="IPR008254">
    <property type="entry name" value="Flavodoxin/NO_synth"/>
</dbReference>
<dbReference type="AlphaFoldDB" id="A0AA48HKE8"/>
<evidence type="ECO:0000256" key="1">
    <source>
        <dbReference type="ARBA" id="ARBA00022630"/>
    </source>
</evidence>
<dbReference type="RefSeq" id="WP_338294146.1">
    <property type="nucleotide sequence ID" value="NZ_AP027272.1"/>
</dbReference>
<dbReference type="PANTHER" id="PTHR30546:SF23">
    <property type="entry name" value="FLAVOPROTEIN-LIKE PROTEIN YCP4-RELATED"/>
    <property type="match status" value="1"/>
</dbReference>
<organism evidence="4 5">
    <name type="scientific">Planctobacterium marinum</name>
    <dbReference type="NCBI Taxonomy" id="1631968"/>
    <lineage>
        <taxon>Bacteria</taxon>
        <taxon>Pseudomonadati</taxon>
        <taxon>Pseudomonadota</taxon>
        <taxon>Gammaproteobacteria</taxon>
        <taxon>Alteromonadales</taxon>
        <taxon>Alteromonadaceae</taxon>
        <taxon>Planctobacterium</taxon>
    </lineage>
</organism>
<dbReference type="EMBL" id="AP027272">
    <property type="protein sequence ID" value="BDX08061.1"/>
    <property type="molecule type" value="Genomic_DNA"/>
</dbReference>
<reference evidence="4" key="1">
    <citation type="submission" date="2023-01" db="EMBL/GenBank/DDBJ databases">
        <title>Complete genome sequence of Planctobacterium marinum strain Dej080120_11.</title>
        <authorList>
            <person name="Ueki S."/>
            <person name="Maruyama F."/>
        </authorList>
    </citation>
    <scope>NUCLEOTIDE SEQUENCE</scope>
    <source>
        <strain evidence="4">Dej080120_11</strain>
    </source>
</reference>
<keyword evidence="5" id="KW-1185">Reference proteome</keyword>
<gene>
    <name evidence="4" type="ORF">MACH26_35820</name>
</gene>
<dbReference type="KEGG" id="pmaw:MACH26_35820"/>
<keyword evidence="1" id="KW-0285">Flavoprotein</keyword>
<name>A0AA48HKE8_9ALTE</name>
<evidence type="ECO:0000256" key="2">
    <source>
        <dbReference type="ARBA" id="ARBA00022643"/>
    </source>
</evidence>
<keyword evidence="2" id="KW-0288">FMN</keyword>
<dbReference type="GO" id="GO:0016020">
    <property type="term" value="C:membrane"/>
    <property type="evidence" value="ECO:0007669"/>
    <property type="project" value="TreeGrafter"/>
</dbReference>
<dbReference type="Gene3D" id="3.40.50.360">
    <property type="match status" value="1"/>
</dbReference>
<evidence type="ECO:0000313" key="4">
    <source>
        <dbReference type="EMBL" id="BDX08061.1"/>
    </source>
</evidence>
<protein>
    <submittedName>
        <fullName evidence="4">Flavodoxin</fullName>
    </submittedName>
</protein>
<evidence type="ECO:0000313" key="5">
    <source>
        <dbReference type="Proteomes" id="UP001333710"/>
    </source>
</evidence>
<sequence>MIKVGVVYFSTTDVTGKLASAVCQELETQSIQVIAHQIIGAEIVEGRFINHDLMGELHTCDAIIFASPTYMGNVAAQFKAFADATSDFWESQTWAGKIAAGITSGTGLNGDQASTLQYFSTLASQHGMIWLGLDAPFSDRGKNVNRLGCQLGVTAHSLDGCVNETDLRSARYLANRVAKWARTYRQKSA</sequence>
<dbReference type="Proteomes" id="UP001333710">
    <property type="component" value="Chromosome"/>
</dbReference>
<feature type="domain" description="Flavodoxin-like" evidence="3">
    <location>
        <begin position="4"/>
        <end position="185"/>
    </location>
</feature>
<dbReference type="Pfam" id="PF03358">
    <property type="entry name" value="FMN_red"/>
    <property type="match status" value="1"/>
</dbReference>